<dbReference type="AlphaFoldDB" id="A0A0S4ISM2"/>
<name>A0A0S4ISM2_BODSA</name>
<organism evidence="2 3">
    <name type="scientific">Bodo saltans</name>
    <name type="common">Flagellated protozoan</name>
    <dbReference type="NCBI Taxonomy" id="75058"/>
    <lineage>
        <taxon>Eukaryota</taxon>
        <taxon>Discoba</taxon>
        <taxon>Euglenozoa</taxon>
        <taxon>Kinetoplastea</taxon>
        <taxon>Metakinetoplastina</taxon>
        <taxon>Eubodonida</taxon>
        <taxon>Bodonidae</taxon>
        <taxon>Bodo</taxon>
    </lineage>
</organism>
<feature type="compositionally biased region" description="Low complexity" evidence="1">
    <location>
        <begin position="20"/>
        <end position="30"/>
    </location>
</feature>
<evidence type="ECO:0000313" key="3">
    <source>
        <dbReference type="Proteomes" id="UP000051952"/>
    </source>
</evidence>
<dbReference type="Proteomes" id="UP000051952">
    <property type="component" value="Unassembled WGS sequence"/>
</dbReference>
<feature type="region of interest" description="Disordered" evidence="1">
    <location>
        <begin position="1"/>
        <end position="120"/>
    </location>
</feature>
<evidence type="ECO:0000256" key="1">
    <source>
        <dbReference type="SAM" id="MobiDB-lite"/>
    </source>
</evidence>
<feature type="region of interest" description="Disordered" evidence="1">
    <location>
        <begin position="178"/>
        <end position="203"/>
    </location>
</feature>
<gene>
    <name evidence="2" type="ORF">BSAL_64480</name>
</gene>
<feature type="compositionally biased region" description="Low complexity" evidence="1">
    <location>
        <begin position="550"/>
        <end position="563"/>
    </location>
</feature>
<feature type="compositionally biased region" description="Low complexity" evidence="1">
    <location>
        <begin position="50"/>
        <end position="68"/>
    </location>
</feature>
<protein>
    <submittedName>
        <fullName evidence="2">Uncharacterized protein</fullName>
    </submittedName>
</protein>
<feature type="compositionally biased region" description="Basic and acidic residues" evidence="1">
    <location>
        <begin position="105"/>
        <end position="120"/>
    </location>
</feature>
<dbReference type="EMBL" id="CYKH01000376">
    <property type="protein sequence ID" value="CUF65316.1"/>
    <property type="molecule type" value="Genomic_DNA"/>
</dbReference>
<feature type="region of interest" description="Disordered" evidence="1">
    <location>
        <begin position="657"/>
        <end position="676"/>
    </location>
</feature>
<proteinExistence type="predicted"/>
<accession>A0A0S4ISM2</accession>
<keyword evidence="3" id="KW-1185">Reference proteome</keyword>
<dbReference type="VEuPathDB" id="TriTrypDB:BSAL_64480"/>
<sequence>MSATTSLKTSPSQLNLDRTASSQSLSQAASGLHRGGIDPEALLQQVSSRPHSTVHPPASHPPSTTHSVGIAPALSNAPSQFSTRNHSRASSRSRSGVDVLSQDPEGEHNENNFSLADERLGPIPRPLLPLHTSGHQVTTGGSATVFAGVLFPSFDAEANYHAKQAELRALGFDLDDPVDTERQRSSSRAADHHQSAEHDDAAADLKVIERQIKRRDELYVAAQRRADEAKEYAAMVTHLRAEAKRSEVIRKDVHSSLVSQVEALQYVVQRRNDADNQTAKVRFVDVENEVITVSKEVDEEAEEQLKRIGRLGEDTLKFIEQLSAQATEFVRDHQNGDVLEVELRETQAVLLQQVVIRVSMLSDRVRSDAIKFLSNDMRTRYTVVPTSTGHGSAAHLTPELRSILSAYGSSDAATIVEQLRGPMHTSLQDVVKRTWAGVTADAPANIDATLRAVESVAVDVLEDAVRMRVVELETETSLLLKHLREGSASSDQRRIQEEHALRDVVLDMGKLLETQRLAMNDLRTQLLLQAKVAAIASSPPQRSQRHKSKSPATARSRAASASKSGGGRNPRQASPATSRRLLFEPLSEEQIKSLYGALPTQATVVEEVSVERLSRITSKAQLNKKVTPHEQDQLILLSRQPASLIGRGSSQKVLTTLTAPAGPPAHAKPKSTTTTGAIGKGIQQQTKLSNPQNVYNTGELATLQELRRLRVKLDR</sequence>
<feature type="compositionally biased region" description="Basic and acidic residues" evidence="1">
    <location>
        <begin position="179"/>
        <end position="203"/>
    </location>
</feature>
<feature type="compositionally biased region" description="Polar residues" evidence="1">
    <location>
        <begin position="1"/>
        <end position="19"/>
    </location>
</feature>
<reference evidence="3" key="1">
    <citation type="submission" date="2015-09" db="EMBL/GenBank/DDBJ databases">
        <authorList>
            <consortium name="Pathogen Informatics"/>
        </authorList>
    </citation>
    <scope>NUCLEOTIDE SEQUENCE [LARGE SCALE GENOMIC DNA]</scope>
    <source>
        <strain evidence="3">Lake Konstanz</strain>
    </source>
</reference>
<feature type="region of interest" description="Disordered" evidence="1">
    <location>
        <begin position="536"/>
        <end position="581"/>
    </location>
</feature>
<evidence type="ECO:0000313" key="2">
    <source>
        <dbReference type="EMBL" id="CUF65316.1"/>
    </source>
</evidence>